<keyword evidence="10" id="KW-1185">Reference proteome</keyword>
<comment type="similarity">
    <text evidence="5">Belongs to the ClpA/ClpB family.</text>
</comment>
<evidence type="ECO:0000259" key="7">
    <source>
        <dbReference type="SMART" id="SM00382"/>
    </source>
</evidence>
<dbReference type="Pfam" id="PF17871">
    <property type="entry name" value="AAA_lid_9"/>
    <property type="match status" value="1"/>
</dbReference>
<evidence type="ECO:0000256" key="3">
    <source>
        <dbReference type="ARBA" id="ARBA00022840"/>
    </source>
</evidence>
<dbReference type="EMBL" id="AP025028">
    <property type="protein sequence ID" value="BDA78042.1"/>
    <property type="molecule type" value="Genomic_DNA"/>
</dbReference>
<evidence type="ECO:0000256" key="4">
    <source>
        <dbReference type="ARBA" id="ARBA00023186"/>
    </source>
</evidence>
<dbReference type="InterPro" id="IPR003959">
    <property type="entry name" value="ATPase_AAA_core"/>
</dbReference>
<dbReference type="Gene3D" id="3.40.50.300">
    <property type="entry name" value="P-loop containing nucleotide triphosphate hydrolases"/>
    <property type="match status" value="3"/>
</dbReference>
<dbReference type="InterPro" id="IPR036628">
    <property type="entry name" value="Clp_N_dom_sf"/>
</dbReference>
<feature type="domain" description="Clp ATPase C-terminal" evidence="8">
    <location>
        <begin position="696"/>
        <end position="782"/>
    </location>
</feature>
<dbReference type="RefSeq" id="WP_109018588.1">
    <property type="nucleotide sequence ID" value="NZ_AP025028.1"/>
</dbReference>
<dbReference type="InterPro" id="IPR004176">
    <property type="entry name" value="Clp_R_N"/>
</dbReference>
<dbReference type="PROSITE" id="PS00870">
    <property type="entry name" value="CLPAB_1"/>
    <property type="match status" value="1"/>
</dbReference>
<evidence type="ECO:0000256" key="1">
    <source>
        <dbReference type="ARBA" id="ARBA00022737"/>
    </source>
</evidence>
<proteinExistence type="inferred from homology"/>
<evidence type="ECO:0000313" key="10">
    <source>
        <dbReference type="Proteomes" id="UP000245263"/>
    </source>
</evidence>
<dbReference type="SMART" id="SM01086">
    <property type="entry name" value="ClpB_D2-small"/>
    <property type="match status" value="1"/>
</dbReference>
<dbReference type="Pfam" id="PF02861">
    <property type="entry name" value="Clp_N"/>
    <property type="match status" value="1"/>
</dbReference>
<dbReference type="Gene3D" id="1.10.1780.10">
    <property type="entry name" value="Clp, N-terminal domain"/>
    <property type="match status" value="1"/>
</dbReference>
<keyword evidence="4 5" id="KW-0143">Chaperone</keyword>
<dbReference type="SUPFAM" id="SSF52540">
    <property type="entry name" value="P-loop containing nucleoside triphosphate hydrolases"/>
    <property type="match status" value="2"/>
</dbReference>
<feature type="domain" description="AAA+ ATPase" evidence="7">
    <location>
        <begin position="549"/>
        <end position="697"/>
    </location>
</feature>
<dbReference type="InterPro" id="IPR003593">
    <property type="entry name" value="AAA+_ATPase"/>
</dbReference>
<evidence type="ECO:0000256" key="5">
    <source>
        <dbReference type="RuleBase" id="RU004432"/>
    </source>
</evidence>
<dbReference type="Gene3D" id="1.10.8.60">
    <property type="match status" value="1"/>
</dbReference>
<dbReference type="InterPro" id="IPR018368">
    <property type="entry name" value="ClpA/B_CS1"/>
</dbReference>
<evidence type="ECO:0000256" key="2">
    <source>
        <dbReference type="ARBA" id="ARBA00022741"/>
    </source>
</evidence>
<dbReference type="Proteomes" id="UP000245263">
    <property type="component" value="Chromosome 1"/>
</dbReference>
<dbReference type="Pfam" id="PF07724">
    <property type="entry name" value="AAA_2"/>
    <property type="match status" value="1"/>
</dbReference>
<dbReference type="PRINTS" id="PR00300">
    <property type="entry name" value="CLPPROTEASEA"/>
</dbReference>
<dbReference type="PANTHER" id="PTHR11638:SF18">
    <property type="entry name" value="HEAT SHOCK PROTEIN 104"/>
    <property type="match status" value="1"/>
</dbReference>
<dbReference type="InterPro" id="IPR027417">
    <property type="entry name" value="P-loop_NTPase"/>
</dbReference>
<feature type="domain" description="AAA+ ATPase" evidence="7">
    <location>
        <begin position="168"/>
        <end position="312"/>
    </location>
</feature>
<dbReference type="PROSITE" id="PS00871">
    <property type="entry name" value="CLPAB_2"/>
    <property type="match status" value="1"/>
</dbReference>
<dbReference type="InterPro" id="IPR028299">
    <property type="entry name" value="ClpA/B_CS2"/>
</dbReference>
<dbReference type="Pfam" id="PF00004">
    <property type="entry name" value="AAA"/>
    <property type="match status" value="1"/>
</dbReference>
<accession>A0ABN6KF44</accession>
<dbReference type="CDD" id="cd00009">
    <property type="entry name" value="AAA"/>
    <property type="match status" value="1"/>
</dbReference>
<sequence>MKQFDSIVQGALDIAQTEAIRRKNPEITPAHLIWGFLSHPSSHSGKALAKHKAAVETSLNKLPKIAGEVGFENLRTSPQLSQWMTMAGSRAAENGREELREADFLKFLPNILPELKIDYNDLNVKETDEEFPNFLINLNEQAKAGKLDPVIGRTKEIRSVMEILGRRSKNNPVLVGSAGVGKTAIVEGLAEQIVKGKVPDVLRGKTVYSLDMGQLMAGTKYRGDFEEKLQHLLRFVKSQAGEAILFIDEIHQLVGAGRTEGAMDAANLLKPALARGDLHCIGATTPEEFQKYILGDAALERRFRSVPVSEPSKEDAIEILMGIRDKFEIHHGIKISDDAIYASVFLSDQYLTDKNLPDKAIDLVDEAASALKLSAEAMPAHLAELESEIRSKKIYAQVEKKNDEILKEIEELEKKFSQEKSVWEKEVGALKQMASVKNKMDRVKFDLEAAQTRADYTEASRLKYAVLPELEKELATFQNNWILGRSHIGSVISRQTGIPVEKILKTKQENILELENHLKSSVFGQEEALKEIAESLLTSYAGISAENRPLGSFLLKGPTGVGKTETAKALAKYLFDNESNMIRLDLSEFSEKHSVSKLIGAPAGYVGYEEGGILTEAVRRRPYSVILFDEIEKAHPDFADILLQILDDGRLTDNKGRTINFKNTIVLLTTNSRDIYSDFKPEVLGRLDAILTYKSIDSSVMERLIDKQLKLLNERLKVKGIVIELSESTERALTEQGYDPKFGARPLNQVFNRLVNRPLSKEILAGTLSEGVYRGDWNGIEVRFEKLRESKLVEI</sequence>
<protein>
    <submittedName>
        <fullName evidence="9">Chaperone protein ClpB</fullName>
    </submittedName>
</protein>
<evidence type="ECO:0000313" key="9">
    <source>
        <dbReference type="EMBL" id="BDA78042.1"/>
    </source>
</evidence>
<dbReference type="InterPro" id="IPR001270">
    <property type="entry name" value="ClpA/B"/>
</dbReference>
<keyword evidence="2 5" id="KW-0547">Nucleotide-binding</keyword>
<dbReference type="InterPro" id="IPR019489">
    <property type="entry name" value="Clp_ATPase_C"/>
</dbReference>
<dbReference type="PANTHER" id="PTHR11638">
    <property type="entry name" value="ATP-DEPENDENT CLP PROTEASE"/>
    <property type="match status" value="1"/>
</dbReference>
<dbReference type="InterPro" id="IPR041546">
    <property type="entry name" value="ClpA/ClpB_AAA_lid"/>
</dbReference>
<name>A0ABN6KF44_9LEPT</name>
<dbReference type="Pfam" id="PF10431">
    <property type="entry name" value="ClpB_D2-small"/>
    <property type="match status" value="1"/>
</dbReference>
<keyword evidence="3 5" id="KW-0067">ATP-binding</keyword>
<dbReference type="SUPFAM" id="SSF81923">
    <property type="entry name" value="Double Clp-N motif"/>
    <property type="match status" value="1"/>
</dbReference>
<organism evidence="9 10">
    <name type="scientific">Leptospira kobayashii</name>
    <dbReference type="NCBI Taxonomy" id="1917830"/>
    <lineage>
        <taxon>Bacteria</taxon>
        <taxon>Pseudomonadati</taxon>
        <taxon>Spirochaetota</taxon>
        <taxon>Spirochaetia</taxon>
        <taxon>Leptospirales</taxon>
        <taxon>Leptospiraceae</taxon>
        <taxon>Leptospira</taxon>
    </lineage>
</organism>
<dbReference type="CDD" id="cd19499">
    <property type="entry name" value="RecA-like_ClpB_Hsp104-like"/>
    <property type="match status" value="1"/>
</dbReference>
<dbReference type="SMART" id="SM00382">
    <property type="entry name" value="AAA"/>
    <property type="match status" value="2"/>
</dbReference>
<keyword evidence="1" id="KW-0677">Repeat</keyword>
<dbReference type="InterPro" id="IPR050130">
    <property type="entry name" value="ClpA_ClpB"/>
</dbReference>
<evidence type="ECO:0000256" key="6">
    <source>
        <dbReference type="SAM" id="Coils"/>
    </source>
</evidence>
<gene>
    <name evidence="9" type="primary">clpB</name>
    <name evidence="9" type="ORF">LPTSP3_g09720</name>
</gene>
<evidence type="ECO:0000259" key="8">
    <source>
        <dbReference type="SMART" id="SM01086"/>
    </source>
</evidence>
<reference evidence="9 10" key="1">
    <citation type="submission" date="2021-08" db="EMBL/GenBank/DDBJ databases">
        <title>Complete genome sequence of Leptospira kobayashii strain E30.</title>
        <authorList>
            <person name="Nakao R."/>
            <person name="Nakamura S."/>
            <person name="Masuzawa T."/>
            <person name="Koizumi N."/>
        </authorList>
    </citation>
    <scope>NUCLEOTIDE SEQUENCE [LARGE SCALE GENOMIC DNA]</scope>
    <source>
        <strain evidence="9 10">E30</strain>
    </source>
</reference>
<feature type="coiled-coil region" evidence="6">
    <location>
        <begin position="395"/>
        <end position="453"/>
    </location>
</feature>
<keyword evidence="6" id="KW-0175">Coiled coil</keyword>